<evidence type="ECO:0000256" key="2">
    <source>
        <dbReference type="SAM" id="MobiDB-lite"/>
    </source>
</evidence>
<dbReference type="OrthoDB" id="5598057at2759"/>
<accession>A0A1Y2CJ20</accession>
<dbReference type="Gene3D" id="2.30.29.30">
    <property type="entry name" value="Pleckstrin-homology domain (PH domain)/Phosphotyrosine-binding domain (PTB)"/>
    <property type="match status" value="1"/>
</dbReference>
<feature type="chain" id="PRO_5012078899" description="PH domain-containing protein" evidence="3">
    <location>
        <begin position="19"/>
        <end position="483"/>
    </location>
</feature>
<keyword evidence="1" id="KW-0597">Phosphoprotein</keyword>
<organism evidence="5 6">
    <name type="scientific">Rhizoclosmatium globosum</name>
    <dbReference type="NCBI Taxonomy" id="329046"/>
    <lineage>
        <taxon>Eukaryota</taxon>
        <taxon>Fungi</taxon>
        <taxon>Fungi incertae sedis</taxon>
        <taxon>Chytridiomycota</taxon>
        <taxon>Chytridiomycota incertae sedis</taxon>
        <taxon>Chytridiomycetes</taxon>
        <taxon>Chytridiales</taxon>
        <taxon>Chytriomycetaceae</taxon>
        <taxon>Rhizoclosmatium</taxon>
    </lineage>
</organism>
<protein>
    <recommendedName>
        <fullName evidence="4">PH domain-containing protein</fullName>
    </recommendedName>
</protein>
<dbReference type="PANTHER" id="PTHR31941">
    <property type="entry name" value="CYTOSKELETAL SIGNALING PROTEIN SLM1"/>
    <property type="match status" value="1"/>
</dbReference>
<dbReference type="InterPro" id="IPR046868">
    <property type="entry name" value="BAR_4"/>
</dbReference>
<evidence type="ECO:0000256" key="1">
    <source>
        <dbReference type="ARBA" id="ARBA00022553"/>
    </source>
</evidence>
<evidence type="ECO:0000256" key="3">
    <source>
        <dbReference type="SAM" id="SignalP"/>
    </source>
</evidence>
<dbReference type="PANTHER" id="PTHR31941:SF1">
    <property type="entry name" value="CYTOSKELETAL SIGNALING PROTEIN SLM1"/>
    <property type="match status" value="1"/>
</dbReference>
<sequence>MFLFVLLVLFVFAPKPRSCPCSGPRQLTSATHSPPPHLPRKRRLPADVAVVLASKLYEHPGSAEWDDTFDAEADTLALGLALDPADVLTDRAHGWKDFVVALNYHFHRLADAEKAQAKSHTANQKSAVRGLVQVFKNDATALAAQHSAVQHSLEKQTITALDGIKKSLKAKLAALVKDQKQRNKERLKDKQSIIKAKEDLQKAISFARRPGTDSNRYGDPWLANQEVKNKLAIAKMKHAARNQKLVDIKADFKVFEANLIRELKVALIGVSSISEIQPHRASHANEIEAGLAALDAEKEWKQFCVNRLDKSGGPEMFETDQYEGHDDPLIGVVHEGVLSRKTKDLFKSYKEFYYVVSAGGYMHEFKAKPQIDRLESIEPERTIYLGDCTLDPLGVQDRKPEEFFLTEKKEDGKMFQRGSHVYKFLGTSLAQSQQFHAAISSIAKHTMGVVATGSTNAVLGRSNTLGEAPAVPEKEVKRLPTAY</sequence>
<keyword evidence="6" id="KW-1185">Reference proteome</keyword>
<evidence type="ECO:0000313" key="6">
    <source>
        <dbReference type="Proteomes" id="UP000193642"/>
    </source>
</evidence>
<comment type="caution">
    <text evidence="5">The sequence shown here is derived from an EMBL/GenBank/DDBJ whole genome shotgun (WGS) entry which is preliminary data.</text>
</comment>
<feature type="region of interest" description="Disordered" evidence="2">
    <location>
        <begin position="21"/>
        <end position="41"/>
    </location>
</feature>
<reference evidence="5 6" key="1">
    <citation type="submission" date="2016-07" db="EMBL/GenBank/DDBJ databases">
        <title>Pervasive Adenine N6-methylation of Active Genes in Fungi.</title>
        <authorList>
            <consortium name="DOE Joint Genome Institute"/>
            <person name="Mondo S.J."/>
            <person name="Dannebaum R.O."/>
            <person name="Kuo R.C."/>
            <person name="Labutti K."/>
            <person name="Haridas S."/>
            <person name="Kuo A."/>
            <person name="Salamov A."/>
            <person name="Ahrendt S.R."/>
            <person name="Lipzen A."/>
            <person name="Sullivan W."/>
            <person name="Andreopoulos W.B."/>
            <person name="Clum A."/>
            <person name="Lindquist E."/>
            <person name="Daum C."/>
            <person name="Ramamoorthy G.K."/>
            <person name="Gryganskyi A."/>
            <person name="Culley D."/>
            <person name="Magnuson J.K."/>
            <person name="James T.Y."/>
            <person name="O'Malley M.A."/>
            <person name="Stajich J.E."/>
            <person name="Spatafora J.W."/>
            <person name="Visel A."/>
            <person name="Grigoriev I.V."/>
        </authorList>
    </citation>
    <scope>NUCLEOTIDE SEQUENCE [LARGE SCALE GENOMIC DNA]</scope>
    <source>
        <strain evidence="5 6">JEL800</strain>
    </source>
</reference>
<dbReference type="STRING" id="329046.A0A1Y2CJ20"/>
<proteinExistence type="predicted"/>
<dbReference type="Pfam" id="PF20399">
    <property type="entry name" value="PH_20"/>
    <property type="match status" value="1"/>
</dbReference>
<feature type="domain" description="PH" evidence="4">
    <location>
        <begin position="332"/>
        <end position="446"/>
    </location>
</feature>
<dbReference type="SMART" id="SM00233">
    <property type="entry name" value="PH"/>
    <property type="match status" value="1"/>
</dbReference>
<name>A0A1Y2CJ20_9FUNG</name>
<feature type="signal peptide" evidence="3">
    <location>
        <begin position="1"/>
        <end position="18"/>
    </location>
</feature>
<dbReference type="Pfam" id="PF20400">
    <property type="entry name" value="BAR_4"/>
    <property type="match status" value="1"/>
</dbReference>
<dbReference type="AlphaFoldDB" id="A0A1Y2CJ20"/>
<keyword evidence="3" id="KW-0732">Signal</keyword>
<dbReference type="InterPro" id="IPR001849">
    <property type="entry name" value="PH_domain"/>
</dbReference>
<dbReference type="SUPFAM" id="SSF50729">
    <property type="entry name" value="PH domain-like"/>
    <property type="match status" value="1"/>
</dbReference>
<evidence type="ECO:0000259" key="4">
    <source>
        <dbReference type="SMART" id="SM00233"/>
    </source>
</evidence>
<dbReference type="InterPro" id="IPR046869">
    <property type="entry name" value="SLM1/RGC1-like_PH"/>
</dbReference>
<dbReference type="Proteomes" id="UP000193642">
    <property type="component" value="Unassembled WGS sequence"/>
</dbReference>
<gene>
    <name evidence="5" type="ORF">BCR33DRAFT_736410</name>
</gene>
<dbReference type="EMBL" id="MCGO01000015">
    <property type="protein sequence ID" value="ORY46907.1"/>
    <property type="molecule type" value="Genomic_DNA"/>
</dbReference>
<dbReference type="InterPro" id="IPR011993">
    <property type="entry name" value="PH-like_dom_sf"/>
</dbReference>
<evidence type="ECO:0000313" key="5">
    <source>
        <dbReference type="EMBL" id="ORY46907.1"/>
    </source>
</evidence>